<feature type="compositionally biased region" description="Basic and acidic residues" evidence="1">
    <location>
        <begin position="204"/>
        <end position="221"/>
    </location>
</feature>
<name>A0A840EY24_9ACTN</name>
<dbReference type="EMBL" id="JACIFP010000001">
    <property type="protein sequence ID" value="MBB4136542.1"/>
    <property type="molecule type" value="Genomic_DNA"/>
</dbReference>
<evidence type="ECO:0000313" key="2">
    <source>
        <dbReference type="EMBL" id="MBB4136542.1"/>
    </source>
</evidence>
<evidence type="ECO:0000256" key="1">
    <source>
        <dbReference type="SAM" id="MobiDB-lite"/>
    </source>
</evidence>
<dbReference type="RefSeq" id="WP_183371517.1">
    <property type="nucleotide sequence ID" value="NZ_BAABHL010000121.1"/>
</dbReference>
<gene>
    <name evidence="2" type="ORF">BKA16_003094</name>
</gene>
<reference evidence="2 3" key="1">
    <citation type="submission" date="2020-08" db="EMBL/GenBank/DDBJ databases">
        <title>Sequencing the genomes of 1000 actinobacteria strains.</title>
        <authorList>
            <person name="Klenk H.-P."/>
        </authorList>
    </citation>
    <scope>NUCLEOTIDE SEQUENCE [LARGE SCALE GENOMIC DNA]</scope>
    <source>
        <strain evidence="2 3">DSM 45298</strain>
    </source>
</reference>
<dbReference type="Proteomes" id="UP000551501">
    <property type="component" value="Unassembled WGS sequence"/>
</dbReference>
<keyword evidence="3" id="KW-1185">Reference proteome</keyword>
<feature type="region of interest" description="Disordered" evidence="1">
    <location>
        <begin position="172"/>
        <end position="221"/>
    </location>
</feature>
<protein>
    <recommendedName>
        <fullName evidence="4">Phosphodiesterase</fullName>
    </recommendedName>
</protein>
<comment type="caution">
    <text evidence="2">The sequence shown here is derived from an EMBL/GenBank/DDBJ whole genome shotgun (WGS) entry which is preliminary data.</text>
</comment>
<dbReference type="AlphaFoldDB" id="A0A840EY24"/>
<sequence>MAELRSFADPVIGSVSHHGLDRPLFHRRGLVVRGRAFIDSDVLPLRSGAVSVRISKSLGLPARVPDGVGVSIRFPPATVLVADTSGGWDLMMSGPEHRVAGVPVKSPAFGWNETRVASHTAYRYRGESWHVFGELLTPPVETGLDLDGLGAALTRDPGVLALTASVEGRPSTPIGTVDFGGEPLEDEIDFDPSAVPDDVQPVHGWRDEVQHARSRGRNGDA</sequence>
<proteinExistence type="predicted"/>
<evidence type="ECO:0008006" key="4">
    <source>
        <dbReference type="Google" id="ProtNLM"/>
    </source>
</evidence>
<accession>A0A840EY24</accession>
<evidence type="ECO:0000313" key="3">
    <source>
        <dbReference type="Proteomes" id="UP000551501"/>
    </source>
</evidence>
<organism evidence="2 3">
    <name type="scientific">Gordonia humi</name>
    <dbReference type="NCBI Taxonomy" id="686429"/>
    <lineage>
        <taxon>Bacteria</taxon>
        <taxon>Bacillati</taxon>
        <taxon>Actinomycetota</taxon>
        <taxon>Actinomycetes</taxon>
        <taxon>Mycobacteriales</taxon>
        <taxon>Gordoniaceae</taxon>
        <taxon>Gordonia</taxon>
    </lineage>
</organism>